<dbReference type="PROSITE" id="PS01306">
    <property type="entry name" value="UPF0054"/>
    <property type="match status" value="1"/>
</dbReference>
<keyword evidence="4 7" id="KW-0255">Endonuclease</keyword>
<feature type="binding site" evidence="7">
    <location>
        <position position="150"/>
    </location>
    <ligand>
        <name>Zn(2+)</name>
        <dbReference type="ChEBI" id="CHEBI:29105"/>
        <note>catalytic</note>
    </ligand>
</feature>
<dbReference type="EMBL" id="CP002355">
    <property type="protein sequence ID" value="ADR34085.1"/>
    <property type="molecule type" value="Genomic_DNA"/>
</dbReference>
<sequence>MATFVATVAILVRFRFVSDRLFAYFRLIESPIFGTFISIQNICYNTAMIELDNRTDKTYNFQLLEQIADLLSDREIELILTDNVEIAEINREFRGIDKATDVLSFPSDPFPGAPLGSIVISVDKVASVANELKHSEDHEIALLFIHGMLHLLGFDHEVDNGEMRQKEIELIETFKLPKSLIVRTLEE</sequence>
<protein>
    <recommendedName>
        <fullName evidence="7">Endoribonuclease YbeY</fullName>
        <ecNumber evidence="7">3.1.-.-</ecNumber>
    </recommendedName>
</protein>
<dbReference type="AlphaFoldDB" id="E4TZ70"/>
<dbReference type="InterPro" id="IPR023091">
    <property type="entry name" value="MetalPrtase_cat_dom_sf_prd"/>
</dbReference>
<dbReference type="HAMAP" id="MF_00009">
    <property type="entry name" value="Endoribonucl_YbeY"/>
    <property type="match status" value="1"/>
</dbReference>
<keyword evidence="9" id="KW-1185">Reference proteome</keyword>
<keyword evidence="5 7" id="KW-0378">Hydrolase</keyword>
<keyword evidence="7" id="KW-0690">Ribosome biogenesis</keyword>
<comment type="cofactor">
    <cofactor evidence="7">
        <name>Zn(2+)</name>
        <dbReference type="ChEBI" id="CHEBI:29105"/>
    </cofactor>
    <text evidence="7">Binds 1 zinc ion.</text>
</comment>
<dbReference type="GO" id="GO:0008270">
    <property type="term" value="F:zinc ion binding"/>
    <property type="evidence" value="ECO:0007669"/>
    <property type="project" value="UniProtKB-UniRule"/>
</dbReference>
<gene>
    <name evidence="7" type="primary">ybeY</name>
    <name evidence="8" type="ordered locus">Sulku_1423</name>
</gene>
<evidence type="ECO:0000256" key="2">
    <source>
        <dbReference type="ARBA" id="ARBA00022722"/>
    </source>
</evidence>
<keyword evidence="6 7" id="KW-0862">Zinc</keyword>
<dbReference type="PANTHER" id="PTHR46986">
    <property type="entry name" value="ENDORIBONUCLEASE YBEY, CHLOROPLASTIC"/>
    <property type="match status" value="1"/>
</dbReference>
<evidence type="ECO:0000256" key="4">
    <source>
        <dbReference type="ARBA" id="ARBA00022759"/>
    </source>
</evidence>
<dbReference type="Gene3D" id="3.40.390.30">
    <property type="entry name" value="Metalloproteases ('zincins'), catalytic domain"/>
    <property type="match status" value="1"/>
</dbReference>
<dbReference type="NCBIfam" id="TIGR00043">
    <property type="entry name" value="rRNA maturation RNase YbeY"/>
    <property type="match status" value="1"/>
</dbReference>
<dbReference type="InterPro" id="IPR002036">
    <property type="entry name" value="YbeY"/>
</dbReference>
<evidence type="ECO:0000256" key="7">
    <source>
        <dbReference type="HAMAP-Rule" id="MF_00009"/>
    </source>
</evidence>
<dbReference type="SUPFAM" id="SSF55486">
    <property type="entry name" value="Metalloproteases ('zincins'), catalytic domain"/>
    <property type="match status" value="1"/>
</dbReference>
<comment type="similarity">
    <text evidence="1 7">Belongs to the endoribonuclease YbeY family.</text>
</comment>
<evidence type="ECO:0000313" key="9">
    <source>
        <dbReference type="Proteomes" id="UP000008721"/>
    </source>
</evidence>
<dbReference type="InterPro" id="IPR020549">
    <property type="entry name" value="YbeY_CS"/>
</dbReference>
<reference evidence="8 9" key="1">
    <citation type="journal article" date="2012" name="Stand. Genomic Sci.">
        <title>Complete genome sequence of the sulfur compounds oxidizing chemolithoautotroph Sulfuricurvum kujiense type strain (YK-1(T)).</title>
        <authorList>
            <person name="Han C."/>
            <person name="Kotsyurbenko O."/>
            <person name="Chertkov O."/>
            <person name="Held B."/>
            <person name="Lapidus A."/>
            <person name="Nolan M."/>
            <person name="Lucas S."/>
            <person name="Hammon N."/>
            <person name="Deshpande S."/>
            <person name="Cheng J.F."/>
            <person name="Tapia R."/>
            <person name="Goodwin L.A."/>
            <person name="Pitluck S."/>
            <person name="Liolios K."/>
            <person name="Pagani I."/>
            <person name="Ivanova N."/>
            <person name="Mavromatis K."/>
            <person name="Mikhailova N."/>
            <person name="Pati A."/>
            <person name="Chen A."/>
            <person name="Palaniappan K."/>
            <person name="Land M."/>
            <person name="Hauser L."/>
            <person name="Chang Y.J."/>
            <person name="Jeffries C.D."/>
            <person name="Brambilla E.M."/>
            <person name="Rohde M."/>
            <person name="Spring S."/>
            <person name="Sikorski J."/>
            <person name="Goker M."/>
            <person name="Woyke T."/>
            <person name="Bristow J."/>
            <person name="Eisen J.A."/>
            <person name="Markowitz V."/>
            <person name="Hugenholtz P."/>
            <person name="Kyrpides N.C."/>
            <person name="Klenk H.P."/>
            <person name="Detter J.C."/>
        </authorList>
    </citation>
    <scope>NUCLEOTIDE SEQUENCE [LARGE SCALE GENOMIC DNA]</scope>
    <source>
        <strain evidence="9">ATCC BAA-921 / DSM 16994 / JCM 11577 / YK-1</strain>
    </source>
</reference>
<keyword evidence="7" id="KW-0698">rRNA processing</keyword>
<dbReference type="Pfam" id="PF02130">
    <property type="entry name" value="YbeY"/>
    <property type="match status" value="1"/>
</dbReference>
<feature type="binding site" evidence="7">
    <location>
        <position position="156"/>
    </location>
    <ligand>
        <name>Zn(2+)</name>
        <dbReference type="ChEBI" id="CHEBI:29105"/>
        <note>catalytic</note>
    </ligand>
</feature>
<dbReference type="GO" id="GO:0004521">
    <property type="term" value="F:RNA endonuclease activity"/>
    <property type="evidence" value="ECO:0007669"/>
    <property type="project" value="UniProtKB-UniRule"/>
</dbReference>
<dbReference type="eggNOG" id="COG0319">
    <property type="taxonomic scope" value="Bacteria"/>
</dbReference>
<dbReference type="Proteomes" id="UP000008721">
    <property type="component" value="Chromosome"/>
</dbReference>
<name>E4TZ70_SULKY</name>
<dbReference type="PANTHER" id="PTHR46986:SF1">
    <property type="entry name" value="ENDORIBONUCLEASE YBEY, CHLOROPLASTIC"/>
    <property type="match status" value="1"/>
</dbReference>
<dbReference type="GO" id="GO:0005737">
    <property type="term" value="C:cytoplasm"/>
    <property type="evidence" value="ECO:0007669"/>
    <property type="project" value="UniProtKB-SubCell"/>
</dbReference>
<comment type="function">
    <text evidence="7">Single strand-specific metallo-endoribonuclease involved in late-stage 70S ribosome quality control and in maturation of the 3' terminus of the 16S rRNA.</text>
</comment>
<keyword evidence="2 7" id="KW-0540">Nuclease</keyword>
<evidence type="ECO:0000256" key="1">
    <source>
        <dbReference type="ARBA" id="ARBA00010875"/>
    </source>
</evidence>
<evidence type="ECO:0000256" key="6">
    <source>
        <dbReference type="ARBA" id="ARBA00022833"/>
    </source>
</evidence>
<dbReference type="EC" id="3.1.-.-" evidence="7"/>
<comment type="subcellular location">
    <subcellularLocation>
        <location evidence="7">Cytoplasm</location>
    </subcellularLocation>
</comment>
<organism evidence="8 9">
    <name type="scientific">Sulfuricurvum kujiense (strain ATCC BAA-921 / DSM 16994 / JCM 11577 / YK-1)</name>
    <dbReference type="NCBI Taxonomy" id="709032"/>
    <lineage>
        <taxon>Bacteria</taxon>
        <taxon>Pseudomonadati</taxon>
        <taxon>Campylobacterota</taxon>
        <taxon>Epsilonproteobacteria</taxon>
        <taxon>Campylobacterales</taxon>
        <taxon>Sulfurimonadaceae</taxon>
        <taxon>Sulfuricurvum</taxon>
    </lineage>
</organism>
<accession>E4TZ70</accession>
<proteinExistence type="inferred from homology"/>
<dbReference type="GO" id="GO:0004222">
    <property type="term" value="F:metalloendopeptidase activity"/>
    <property type="evidence" value="ECO:0007669"/>
    <property type="project" value="InterPro"/>
</dbReference>
<dbReference type="HOGENOM" id="CLU_106710_3_0_7"/>
<dbReference type="KEGG" id="sku:Sulku_1423"/>
<dbReference type="GO" id="GO:0006364">
    <property type="term" value="P:rRNA processing"/>
    <property type="evidence" value="ECO:0007669"/>
    <property type="project" value="UniProtKB-UniRule"/>
</dbReference>
<evidence type="ECO:0000256" key="5">
    <source>
        <dbReference type="ARBA" id="ARBA00022801"/>
    </source>
</evidence>
<feature type="binding site" evidence="7">
    <location>
        <position position="146"/>
    </location>
    <ligand>
        <name>Zn(2+)</name>
        <dbReference type="ChEBI" id="CHEBI:29105"/>
        <note>catalytic</note>
    </ligand>
</feature>
<keyword evidence="7" id="KW-0963">Cytoplasm</keyword>
<evidence type="ECO:0000313" key="8">
    <source>
        <dbReference type="EMBL" id="ADR34085.1"/>
    </source>
</evidence>
<keyword evidence="3 7" id="KW-0479">Metal-binding</keyword>
<evidence type="ECO:0000256" key="3">
    <source>
        <dbReference type="ARBA" id="ARBA00022723"/>
    </source>
</evidence>
<dbReference type="STRING" id="709032.Sulku_1423"/>